<evidence type="ECO:0000313" key="2">
    <source>
        <dbReference type="EMBL" id="PRH78137.1"/>
    </source>
</evidence>
<dbReference type="RefSeq" id="WP_105869670.1">
    <property type="nucleotide sequence ID" value="NZ_PVLV01000236.1"/>
</dbReference>
<sequence length="534" mass="55003">MDAHATNEPSESGEAGGRVPGRVWTVRLDPVGRGSTAVRVSCSRPACAEQKLPAAAAGRTAATAHLSAHLRAGAGPRPEAYCACRAGGCSAHTDPVGGDERAAAAWRCGGPVVLAVIADRAGRWWRALECCARCAAASPGARVVAAAATAGGGERPRPAAAGAAPVPAAPAVGPQFSHRLPPGVAAAGPALPAPRGPGRPVRARPQPRRVGRIGQRDVPEDLSPVALRDELVELGERFRGYQRLAEPDLALLADLHERKARALGDWADVVGDGRLRAEADRARQAAETVRRQHRHRTGQCDDGEAPGVVRVLSGAGHWERARTVLVLVRDRAPLPGPQARLLVLMLALRAARSGSGNLTGQDLDGWPLDDPVGLLGELAECGWLAVPGDVGEVIASRPESPTAFTVPSLVPGPDGPGPLSFGKNTRAKLSGWAQKVVGERKLRKRRTAAEVRLLALALAARTDPDGALGASGEGLETAALAALCAVAEGEVAGLVEELAAADWLAGAALAGGRLTGRLTERVLPLSCPLSAPPD</sequence>
<accession>A0A2S9PUX5</accession>
<reference evidence="2 3" key="1">
    <citation type="submission" date="2018-03" db="EMBL/GenBank/DDBJ databases">
        <title>Novel Streptomyces sp. from soil.</title>
        <authorList>
            <person name="Tan G.Y.A."/>
            <person name="Lee Z.Y."/>
        </authorList>
    </citation>
    <scope>NUCLEOTIDE SEQUENCE [LARGE SCALE GENOMIC DNA]</scope>
    <source>
        <strain evidence="2 3">ST5x</strain>
    </source>
</reference>
<protein>
    <submittedName>
        <fullName evidence="2">Uncharacterized protein</fullName>
    </submittedName>
</protein>
<evidence type="ECO:0000256" key="1">
    <source>
        <dbReference type="SAM" id="MobiDB-lite"/>
    </source>
</evidence>
<feature type="region of interest" description="Disordered" evidence="1">
    <location>
        <begin position="1"/>
        <end position="21"/>
    </location>
</feature>
<proteinExistence type="predicted"/>
<dbReference type="Proteomes" id="UP000239322">
    <property type="component" value="Unassembled WGS sequence"/>
</dbReference>
<keyword evidence="3" id="KW-1185">Reference proteome</keyword>
<dbReference type="OrthoDB" id="3869077at2"/>
<dbReference type="EMBL" id="PVLV01000236">
    <property type="protein sequence ID" value="PRH78137.1"/>
    <property type="molecule type" value="Genomic_DNA"/>
</dbReference>
<evidence type="ECO:0000313" key="3">
    <source>
        <dbReference type="Proteomes" id="UP000239322"/>
    </source>
</evidence>
<comment type="caution">
    <text evidence="2">The sequence shown here is derived from an EMBL/GenBank/DDBJ whole genome shotgun (WGS) entry which is preliminary data.</text>
</comment>
<organism evidence="2 3">
    <name type="scientific">Streptomyces solincola</name>
    <dbReference type="NCBI Taxonomy" id="2100817"/>
    <lineage>
        <taxon>Bacteria</taxon>
        <taxon>Bacillati</taxon>
        <taxon>Actinomycetota</taxon>
        <taxon>Actinomycetes</taxon>
        <taxon>Kitasatosporales</taxon>
        <taxon>Streptomycetaceae</taxon>
        <taxon>Streptomyces</taxon>
    </lineage>
</organism>
<feature type="compositionally biased region" description="Low complexity" evidence="1">
    <location>
        <begin position="180"/>
        <end position="190"/>
    </location>
</feature>
<dbReference type="AlphaFoldDB" id="A0A2S9PUX5"/>
<feature type="region of interest" description="Disordered" evidence="1">
    <location>
        <begin position="180"/>
        <end position="207"/>
    </location>
</feature>
<name>A0A2S9PUX5_9ACTN</name>
<gene>
    <name evidence="2" type="ORF">C6N75_16480</name>
</gene>